<reference evidence="3 4" key="1">
    <citation type="submission" date="2021-05" db="EMBL/GenBank/DDBJ databases">
        <title>Bacteria Genome sequencing.</title>
        <authorList>
            <person name="Takabe Y."/>
            <person name="Nakajima Y."/>
            <person name="Suzuki S."/>
            <person name="Shiozaki T."/>
        </authorList>
    </citation>
    <scope>NUCLEOTIDE SEQUENCE [LARGE SCALE GENOMIC DNA]</scope>
    <source>
        <strain evidence="3 4">AI_62</strain>
    </source>
</reference>
<evidence type="ECO:0000256" key="1">
    <source>
        <dbReference type="SAM" id="Coils"/>
    </source>
</evidence>
<dbReference type="CDD" id="cd00093">
    <property type="entry name" value="HTH_XRE"/>
    <property type="match status" value="1"/>
</dbReference>
<proteinExistence type="predicted"/>
<evidence type="ECO:0000259" key="2">
    <source>
        <dbReference type="PROSITE" id="PS50943"/>
    </source>
</evidence>
<dbReference type="Gene3D" id="1.25.40.10">
    <property type="entry name" value="Tetratricopeptide repeat domain"/>
    <property type="match status" value="2"/>
</dbReference>
<organism evidence="3 4">
    <name type="scientific">Jannaschia pagri</name>
    <dbReference type="NCBI Taxonomy" id="2829797"/>
    <lineage>
        <taxon>Bacteria</taxon>
        <taxon>Pseudomonadati</taxon>
        <taxon>Pseudomonadota</taxon>
        <taxon>Alphaproteobacteria</taxon>
        <taxon>Rhodobacterales</taxon>
        <taxon>Roseobacteraceae</taxon>
        <taxon>Jannaschia</taxon>
    </lineage>
</organism>
<dbReference type="SUPFAM" id="SSF47413">
    <property type="entry name" value="lambda repressor-like DNA-binding domains"/>
    <property type="match status" value="1"/>
</dbReference>
<dbReference type="Proteomes" id="UP000786693">
    <property type="component" value="Unassembled WGS sequence"/>
</dbReference>
<comment type="caution">
    <text evidence="3">The sequence shown here is derived from an EMBL/GenBank/DDBJ whole genome shotgun (WGS) entry which is preliminary data.</text>
</comment>
<protein>
    <recommendedName>
        <fullName evidence="2">HTH cro/C1-type domain-containing protein</fullName>
    </recommendedName>
</protein>
<accession>A0ABQ4NJI0</accession>
<keyword evidence="4" id="KW-1185">Reference proteome</keyword>
<dbReference type="EMBL" id="BPFH01000002">
    <property type="protein sequence ID" value="GIT94395.1"/>
    <property type="molecule type" value="Genomic_DNA"/>
</dbReference>
<dbReference type="InterPro" id="IPR011990">
    <property type="entry name" value="TPR-like_helical_dom_sf"/>
</dbReference>
<gene>
    <name evidence="3" type="ORF">JANAI62_10180</name>
</gene>
<dbReference type="SUPFAM" id="SSF48452">
    <property type="entry name" value="TPR-like"/>
    <property type="match status" value="2"/>
</dbReference>
<feature type="domain" description="HTH cro/C1-type" evidence="2">
    <location>
        <begin position="10"/>
        <end position="68"/>
    </location>
</feature>
<dbReference type="Gene3D" id="1.10.260.40">
    <property type="entry name" value="lambda repressor-like DNA-binding domains"/>
    <property type="match status" value="1"/>
</dbReference>
<dbReference type="InterPro" id="IPR010982">
    <property type="entry name" value="Lambda_DNA-bd_dom_sf"/>
</dbReference>
<evidence type="ECO:0000313" key="3">
    <source>
        <dbReference type="EMBL" id="GIT94395.1"/>
    </source>
</evidence>
<evidence type="ECO:0000313" key="4">
    <source>
        <dbReference type="Proteomes" id="UP000786693"/>
    </source>
</evidence>
<dbReference type="PROSITE" id="PS50943">
    <property type="entry name" value="HTH_CROC1"/>
    <property type="match status" value="1"/>
</dbReference>
<name>A0ABQ4NJI0_9RHOB</name>
<sequence length="534" mass="58260">MDVIAFAALIKRKRGDKGLSQQRLALAIYNDEARKGDISRLENARVASPQEKTVRLLCDALDISDAEMEPIRQSRSTAQKLGDIPTLSRDDLELLSARFGIADVADRTDTDLRQLLTLKAKEYREWRIELEGLRERGERLDNIAAEALAELDAFRIEEAEALLRNAREIAKDALKEPLERNARLMELEAQGALLRGNVERAATLLEDAAGSFRIINPLEPARRKVLRYAEKLGRHGIRYGGNALMASVDLMRDVADDTLRSEDAWLWAAAKNAEAIGLRNQGNRTEGATGADLLAQAVTAYRAALEVCTRADHPVQWATTQNNLGIALRNQGTRSEGAAGADLLAQAVTAYRAALEVRTRADRPVQWAMTQNNLGNALKEQGTRTEGAAGAALLAQAVTAYRAALEVNTRADHPVQWAITQNNLGIALQEQGIRTEGAAGADLLAQAITACRAALEVRTRADRPVQWAMTQTNIAFALLARSSRPDAGHPANDLRAALDAVDGALEVYDPVHMSYDHGTATRLRDDIQAALDAL</sequence>
<dbReference type="InterPro" id="IPR001387">
    <property type="entry name" value="Cro/C1-type_HTH"/>
</dbReference>
<keyword evidence="1" id="KW-0175">Coiled coil</keyword>
<feature type="coiled-coil region" evidence="1">
    <location>
        <begin position="130"/>
        <end position="176"/>
    </location>
</feature>